<dbReference type="eggNOG" id="ENOG5031PSI">
    <property type="taxonomic scope" value="Bacteria"/>
</dbReference>
<sequence>MKMQDYEHLLNRDKLWRKGVFIEEKIRFLMYGSIAIANSVRIAKQPKKAVLPATPIQAVIWKNAHSTKKHRVLKGLFS</sequence>
<evidence type="ECO:0000313" key="2">
    <source>
        <dbReference type="Proteomes" id="UP000004349"/>
    </source>
</evidence>
<name>F9RMB4_9VIBR</name>
<comment type="caution">
    <text evidence="1">The sequence shown here is derived from an EMBL/GenBank/DDBJ whole genome shotgun (WGS) entry which is preliminary data.</text>
</comment>
<organism evidence="1 2">
    <name type="scientific">Vibrio scophthalmi LMG 19158</name>
    <dbReference type="NCBI Taxonomy" id="870967"/>
    <lineage>
        <taxon>Bacteria</taxon>
        <taxon>Pseudomonadati</taxon>
        <taxon>Pseudomonadota</taxon>
        <taxon>Gammaproteobacteria</taxon>
        <taxon>Vibrionales</taxon>
        <taxon>Vibrionaceae</taxon>
        <taxon>Vibrio</taxon>
    </lineage>
</organism>
<gene>
    <name evidence="1" type="ORF">VIS19158_07595</name>
</gene>
<protein>
    <submittedName>
        <fullName evidence="1">Uncharacterized protein</fullName>
    </submittedName>
</protein>
<dbReference type="Proteomes" id="UP000004349">
    <property type="component" value="Unassembled WGS sequence"/>
</dbReference>
<dbReference type="AlphaFoldDB" id="F9RMB4"/>
<accession>F9RMB4</accession>
<evidence type="ECO:0000313" key="1">
    <source>
        <dbReference type="EMBL" id="EGU38533.1"/>
    </source>
</evidence>
<reference evidence="1 2" key="1">
    <citation type="journal article" date="2012" name="Int. J. Syst. Evol. Microbiol.">
        <title>Vibrio caribbeanicus sp. nov., isolated from the marine sponge Scleritoderma cyanea.</title>
        <authorList>
            <person name="Hoffmann M."/>
            <person name="Monday S.R."/>
            <person name="Allard M.W."/>
            <person name="Strain E.A."/>
            <person name="Whittaker P."/>
            <person name="Naum M."/>
            <person name="McCarthy P.J."/>
            <person name="Lopez J.V."/>
            <person name="Fischer M."/>
            <person name="Brown E.W."/>
        </authorList>
    </citation>
    <scope>NUCLEOTIDE SEQUENCE [LARGE SCALE GENOMIC DNA]</scope>
    <source>
        <strain evidence="1 2">LMG 19158</strain>
    </source>
</reference>
<dbReference type="EMBL" id="AFWE01000080">
    <property type="protein sequence ID" value="EGU38533.1"/>
    <property type="molecule type" value="Genomic_DNA"/>
</dbReference>
<proteinExistence type="predicted"/>